<evidence type="ECO:0000256" key="5">
    <source>
        <dbReference type="HAMAP-Rule" id="MF_01600"/>
    </source>
</evidence>
<proteinExistence type="inferred from homology"/>
<gene>
    <name evidence="7" type="ORF">BJZ21_001137</name>
</gene>
<evidence type="ECO:0000256" key="3">
    <source>
        <dbReference type="ARBA" id="ARBA00022989"/>
    </source>
</evidence>
<dbReference type="Proteomes" id="UP000535511">
    <property type="component" value="Unassembled WGS sequence"/>
</dbReference>
<dbReference type="PANTHER" id="PTHR39344:SF1">
    <property type="entry name" value="UPF0182 PROTEIN SLL1060"/>
    <property type="match status" value="1"/>
</dbReference>
<feature type="transmembrane region" description="Helical" evidence="5">
    <location>
        <begin position="72"/>
        <end position="92"/>
    </location>
</feature>
<protein>
    <recommendedName>
        <fullName evidence="5">UPF0182 protein BJZ21_001137</fullName>
    </recommendedName>
</protein>
<dbReference type="GO" id="GO:0005886">
    <property type="term" value="C:plasma membrane"/>
    <property type="evidence" value="ECO:0007669"/>
    <property type="project" value="UniProtKB-SubCell"/>
</dbReference>
<sequence length="981" mass="107886">MSELFDEDPRDTPPPTRSRPGRSRALVITAVAVVLAFFVLTTFAGWYTDRLWYRSVGFGGVFTKLFWTKTGLFLFFGVLMAVVVGANMALAYRMRPLFRPSSPEQTGLDRYREVVTPIRTWLLVGVSVVVGLFAGSSALGQWRHYLLWRHGVPFGSNDHFFHKDIGFYVFDLPWLHYLVNFVMAATVVALLTAAVVHYLYGGVRLQTAHDRLSGAAQGQLSLLLGVFVLAKAADYYLDRFDLVTGGGGLITGMTYTDDQAVWPAKNILMFIALICAVLFFLNVWRRTWVLPSVGLALLALSAVLLGLIWPGIVQQFQVKPSEADKEAPYIDTNIRATREAYGIQDVKPQVYSSRASAASARLADLESQTSTVPLVDPHLVRDTFEQNQQIRAYYSVADVLDVDRYRIQGVDRALVLGVRELDQNGINAGDRNWSNLHTVYTHGNGIIAAFANQRPASNSSESTDIQWAEGQAQHDLGQYESRVYFGEQSPDYSIVGKQPGQPDVELDLGNTASGSAQDDTTTYTGKGGVSVGGFVNKLMYAIKFGDPNFLLSERVNSDSKVLYDRNPRDRVERVAPWLTVDSDPYPAVVDGRIQWILDGYTTTDRYPSSESESFSTMTDDSLQNNTGLRTIPTDEINYMRNAVKATVDAYDGTVHLYAWDQTDPILRAWESAFPGTVEPKAAIPPALMDHLRYPEDLFKVQRYQFARYHVTDAKDFYQGNNRWEVPEDPNVRGHLQPPYRMFVDQPTGKNGAPQSVFSLTSVFTPYQKNNLAAFVSVDSDATDPQDYGHFRVLQMPDQQTPGPGLIANQFTSNSEVANELAQFNRSGGETIPGNLLTLPIKDGLIYVEPVYAVRAGSSSSYPILQYVLTSYGGETGIGRTLGESLADALGVTGGSTGTTQGGGNTGSQGGGKTGNGGKQGGSAPTGTAEQRIRGLLDRADRAFRQADAALSRHDPVTYAKKVEQARNLIAQAVALANQQKN</sequence>
<feature type="transmembrane region" description="Helical" evidence="5">
    <location>
        <begin position="262"/>
        <end position="281"/>
    </location>
</feature>
<comment type="subcellular location">
    <subcellularLocation>
        <location evidence="5">Cell membrane</location>
        <topology evidence="5">Multi-pass membrane protein</topology>
    </subcellularLocation>
</comment>
<evidence type="ECO:0000313" key="7">
    <source>
        <dbReference type="EMBL" id="NYD41054.1"/>
    </source>
</evidence>
<evidence type="ECO:0000256" key="4">
    <source>
        <dbReference type="ARBA" id="ARBA00023136"/>
    </source>
</evidence>
<reference evidence="7 8" key="1">
    <citation type="submission" date="2020-07" db="EMBL/GenBank/DDBJ databases">
        <title>Sequencing the genomes of 1000 actinobacteria strains.</title>
        <authorList>
            <person name="Klenk H.-P."/>
        </authorList>
    </citation>
    <scope>NUCLEOTIDE SEQUENCE [LARGE SCALE GENOMIC DNA]</scope>
    <source>
        <strain evidence="7 8">DSM 21350</strain>
    </source>
</reference>
<evidence type="ECO:0000256" key="6">
    <source>
        <dbReference type="SAM" id="MobiDB-lite"/>
    </source>
</evidence>
<dbReference type="RefSeq" id="WP_179662858.1">
    <property type="nucleotide sequence ID" value="NZ_JACCBG010000001.1"/>
</dbReference>
<dbReference type="PANTHER" id="PTHR39344">
    <property type="entry name" value="UPF0182 PROTEIN SLL1060"/>
    <property type="match status" value="1"/>
</dbReference>
<accession>A0A7Y9E4R9</accession>
<feature type="transmembrane region" description="Helical" evidence="5">
    <location>
        <begin position="120"/>
        <end position="139"/>
    </location>
</feature>
<keyword evidence="4 5" id="KW-0472">Membrane</keyword>
<feature type="region of interest" description="Disordered" evidence="6">
    <location>
        <begin position="892"/>
        <end position="928"/>
    </location>
</feature>
<name>A0A7Y9E4R9_9ACTN</name>
<dbReference type="HAMAP" id="MF_01600">
    <property type="entry name" value="UPF0182"/>
    <property type="match status" value="1"/>
</dbReference>
<feature type="transmembrane region" description="Helical" evidence="5">
    <location>
        <begin position="212"/>
        <end position="233"/>
    </location>
</feature>
<keyword evidence="1 5" id="KW-1003">Cell membrane</keyword>
<dbReference type="InterPro" id="IPR005372">
    <property type="entry name" value="UPF0182"/>
</dbReference>
<evidence type="ECO:0000256" key="1">
    <source>
        <dbReference type="ARBA" id="ARBA00022475"/>
    </source>
</evidence>
<feature type="region of interest" description="Disordered" evidence="6">
    <location>
        <begin position="607"/>
        <end position="628"/>
    </location>
</feature>
<feature type="transmembrane region" description="Helical" evidence="5">
    <location>
        <begin position="25"/>
        <end position="47"/>
    </location>
</feature>
<feature type="compositionally biased region" description="Gly residues" evidence="6">
    <location>
        <begin position="892"/>
        <end position="920"/>
    </location>
</feature>
<dbReference type="EMBL" id="JACCBG010000001">
    <property type="protein sequence ID" value="NYD41054.1"/>
    <property type="molecule type" value="Genomic_DNA"/>
</dbReference>
<dbReference type="Pfam" id="PF03699">
    <property type="entry name" value="UPF0182"/>
    <property type="match status" value="1"/>
</dbReference>
<dbReference type="GO" id="GO:0005576">
    <property type="term" value="C:extracellular region"/>
    <property type="evidence" value="ECO:0007669"/>
    <property type="project" value="TreeGrafter"/>
</dbReference>
<keyword evidence="8" id="KW-1185">Reference proteome</keyword>
<feature type="transmembrane region" description="Helical" evidence="5">
    <location>
        <begin position="177"/>
        <end position="200"/>
    </location>
</feature>
<keyword evidence="2 5" id="KW-0812">Transmembrane</keyword>
<evidence type="ECO:0000313" key="8">
    <source>
        <dbReference type="Proteomes" id="UP000535511"/>
    </source>
</evidence>
<organism evidence="7 8">
    <name type="scientific">Nocardioides panaciterrulae</name>
    <dbReference type="NCBI Taxonomy" id="661492"/>
    <lineage>
        <taxon>Bacteria</taxon>
        <taxon>Bacillati</taxon>
        <taxon>Actinomycetota</taxon>
        <taxon>Actinomycetes</taxon>
        <taxon>Propionibacteriales</taxon>
        <taxon>Nocardioidaceae</taxon>
        <taxon>Nocardioides</taxon>
    </lineage>
</organism>
<keyword evidence="3 5" id="KW-1133">Transmembrane helix</keyword>
<dbReference type="AlphaFoldDB" id="A0A7Y9E4R9"/>
<evidence type="ECO:0000256" key="2">
    <source>
        <dbReference type="ARBA" id="ARBA00022692"/>
    </source>
</evidence>
<feature type="region of interest" description="Disordered" evidence="6">
    <location>
        <begin position="1"/>
        <end position="21"/>
    </location>
</feature>
<feature type="transmembrane region" description="Helical" evidence="5">
    <location>
        <begin position="288"/>
        <end position="309"/>
    </location>
</feature>
<comment type="similarity">
    <text evidence="5">Belongs to the UPF0182 family.</text>
</comment>
<comment type="caution">
    <text evidence="7">The sequence shown here is derived from an EMBL/GenBank/DDBJ whole genome shotgun (WGS) entry which is preliminary data.</text>
</comment>